<name>A0A699Q2V5_TANCI</name>
<feature type="non-terminal residue" evidence="1">
    <location>
        <position position="1"/>
    </location>
</feature>
<dbReference type="AlphaFoldDB" id="A0A699Q2V5"/>
<comment type="caution">
    <text evidence="1">The sequence shown here is derived from an EMBL/GenBank/DDBJ whole genome shotgun (WGS) entry which is preliminary data.</text>
</comment>
<gene>
    <name evidence="1" type="ORF">Tci_831588</name>
</gene>
<evidence type="ECO:0000313" key="1">
    <source>
        <dbReference type="EMBL" id="GFC59618.1"/>
    </source>
</evidence>
<sequence length="56" mass="6511">VQTRRQLATNPKMCMFMLTVSTAEPTNIKEEMADHAWIEAMKEELYQFDILSLGTF</sequence>
<dbReference type="EMBL" id="BKCJ010982265">
    <property type="protein sequence ID" value="GFC59618.1"/>
    <property type="molecule type" value="Genomic_DNA"/>
</dbReference>
<reference evidence="1" key="1">
    <citation type="journal article" date="2019" name="Sci. Rep.">
        <title>Draft genome of Tanacetum cinerariifolium, the natural source of mosquito coil.</title>
        <authorList>
            <person name="Yamashiro T."/>
            <person name="Shiraishi A."/>
            <person name="Satake H."/>
            <person name="Nakayama K."/>
        </authorList>
    </citation>
    <scope>NUCLEOTIDE SEQUENCE</scope>
</reference>
<accession>A0A699Q2V5</accession>
<protein>
    <submittedName>
        <fullName evidence="1">Ribonuclease H-like domain-containing protein</fullName>
    </submittedName>
</protein>
<organism evidence="1">
    <name type="scientific">Tanacetum cinerariifolium</name>
    <name type="common">Dalmatian daisy</name>
    <name type="synonym">Chrysanthemum cinerariifolium</name>
    <dbReference type="NCBI Taxonomy" id="118510"/>
    <lineage>
        <taxon>Eukaryota</taxon>
        <taxon>Viridiplantae</taxon>
        <taxon>Streptophyta</taxon>
        <taxon>Embryophyta</taxon>
        <taxon>Tracheophyta</taxon>
        <taxon>Spermatophyta</taxon>
        <taxon>Magnoliopsida</taxon>
        <taxon>eudicotyledons</taxon>
        <taxon>Gunneridae</taxon>
        <taxon>Pentapetalae</taxon>
        <taxon>asterids</taxon>
        <taxon>campanulids</taxon>
        <taxon>Asterales</taxon>
        <taxon>Asteraceae</taxon>
        <taxon>Asteroideae</taxon>
        <taxon>Anthemideae</taxon>
        <taxon>Anthemidinae</taxon>
        <taxon>Tanacetum</taxon>
    </lineage>
</organism>
<proteinExistence type="predicted"/>